<dbReference type="GO" id="GO:0005634">
    <property type="term" value="C:nucleus"/>
    <property type="evidence" value="ECO:0007669"/>
    <property type="project" value="TreeGrafter"/>
</dbReference>
<comment type="caution">
    <text evidence="5">The sequence shown here is derived from an EMBL/GenBank/DDBJ whole genome shotgun (WGS) entry which is preliminary data.</text>
</comment>
<protein>
    <submittedName>
        <fullName evidence="5">Uncharacterized protein</fullName>
    </submittedName>
</protein>
<gene>
    <name evidence="5" type="ORF">PMKS-003003</name>
</gene>
<dbReference type="PROSITE" id="PS50088">
    <property type="entry name" value="ANK_REPEAT"/>
    <property type="match status" value="1"/>
</dbReference>
<keyword evidence="6" id="KW-1185">Reference proteome</keyword>
<dbReference type="SMART" id="SM00248">
    <property type="entry name" value="ANK"/>
    <property type="match status" value="2"/>
</dbReference>
<accession>A0A1Q2YIX8</accession>
<evidence type="ECO:0000313" key="5">
    <source>
        <dbReference type="EMBL" id="GAV29502.1"/>
    </source>
</evidence>
<organism evidence="5 6">
    <name type="scientific">Pichia membranifaciens</name>
    <dbReference type="NCBI Taxonomy" id="4926"/>
    <lineage>
        <taxon>Eukaryota</taxon>
        <taxon>Fungi</taxon>
        <taxon>Dikarya</taxon>
        <taxon>Ascomycota</taxon>
        <taxon>Saccharomycotina</taxon>
        <taxon>Pichiomycetes</taxon>
        <taxon>Pichiales</taxon>
        <taxon>Pichiaceae</taxon>
        <taxon>Pichia</taxon>
    </lineage>
</organism>
<dbReference type="EMBL" id="BDGI01000125">
    <property type="protein sequence ID" value="GAV29502.1"/>
    <property type="molecule type" value="Genomic_DNA"/>
</dbReference>
<dbReference type="OrthoDB" id="19174at2759"/>
<feature type="compositionally biased region" description="Basic and acidic residues" evidence="4">
    <location>
        <begin position="211"/>
        <end position="233"/>
    </location>
</feature>
<evidence type="ECO:0000313" key="6">
    <source>
        <dbReference type="Proteomes" id="UP000186136"/>
    </source>
</evidence>
<feature type="repeat" description="ANK" evidence="3">
    <location>
        <begin position="34"/>
        <end position="66"/>
    </location>
</feature>
<sequence length="233" mass="26040">MSDNIWVAAADNKINLVKSLIESGKYTPNSADPNGFTPIHAAASYGNIDLLRYLLQNGGDPNVQDSDGDTPLHHTESLDTAKVLVQEFNANYRLKNNDGLNVKDFFIEENEFADLIRFFTILEQTGDSSAKELTSAGSDGATLSEGKLRLPDGQEIKAFLTTDNDADENSEEVKERREKLQEIFGNTDLSEEQRDEQLRNYVVGVVSENMGKLRETTEAENDRDADPSHKRRR</sequence>
<keyword evidence="1" id="KW-0677">Repeat</keyword>
<dbReference type="PROSITE" id="PS50297">
    <property type="entry name" value="ANK_REP_REGION"/>
    <property type="match status" value="1"/>
</dbReference>
<dbReference type="Proteomes" id="UP000186136">
    <property type="component" value="Unassembled WGS sequence"/>
</dbReference>
<evidence type="ECO:0000256" key="1">
    <source>
        <dbReference type="ARBA" id="ARBA00022737"/>
    </source>
</evidence>
<evidence type="ECO:0000256" key="3">
    <source>
        <dbReference type="PROSITE-ProRule" id="PRU00023"/>
    </source>
</evidence>
<dbReference type="AlphaFoldDB" id="A0A1Q2YIX8"/>
<feature type="region of interest" description="Disordered" evidence="4">
    <location>
        <begin position="209"/>
        <end position="233"/>
    </location>
</feature>
<dbReference type="InterPro" id="IPR050776">
    <property type="entry name" value="Ank_Repeat/CDKN_Inhibitor"/>
</dbReference>
<dbReference type="InterPro" id="IPR036770">
    <property type="entry name" value="Ankyrin_rpt-contain_sf"/>
</dbReference>
<dbReference type="Pfam" id="PF12796">
    <property type="entry name" value="Ank_2"/>
    <property type="match status" value="1"/>
</dbReference>
<reference evidence="5 6" key="1">
    <citation type="submission" date="2016-08" db="EMBL/GenBank/DDBJ databases">
        <title>Whole genome shotgun sequence of Pichia membranifaciens KS47-1.</title>
        <authorList>
            <person name="Konishi M."/>
            <person name="Ishida M."/>
            <person name="Arakawa T."/>
            <person name="Kato Y."/>
            <person name="Horiuchi J."/>
        </authorList>
    </citation>
    <scope>NUCLEOTIDE SEQUENCE [LARGE SCALE GENOMIC DNA]</scope>
    <source>
        <strain evidence="5 6">KS47-1</strain>
    </source>
</reference>
<dbReference type="InterPro" id="IPR002110">
    <property type="entry name" value="Ankyrin_rpt"/>
</dbReference>
<dbReference type="SUPFAM" id="SSF48403">
    <property type="entry name" value="Ankyrin repeat"/>
    <property type="match status" value="1"/>
</dbReference>
<name>A0A1Q2YIX8_9ASCO</name>
<evidence type="ECO:0000256" key="2">
    <source>
        <dbReference type="ARBA" id="ARBA00023043"/>
    </source>
</evidence>
<evidence type="ECO:0000256" key="4">
    <source>
        <dbReference type="SAM" id="MobiDB-lite"/>
    </source>
</evidence>
<keyword evidence="2 3" id="KW-0040">ANK repeat</keyword>
<dbReference type="PANTHER" id="PTHR24201:SF14">
    <property type="entry name" value="CYCLIN-DEPENDENT KINASE 4 INHIBITOR C-LIKE"/>
    <property type="match status" value="1"/>
</dbReference>
<dbReference type="Gene3D" id="1.25.40.20">
    <property type="entry name" value="Ankyrin repeat-containing domain"/>
    <property type="match status" value="1"/>
</dbReference>
<dbReference type="PANTHER" id="PTHR24201">
    <property type="entry name" value="ANK_REP_REGION DOMAIN-CONTAINING PROTEIN"/>
    <property type="match status" value="1"/>
</dbReference>
<proteinExistence type="predicted"/>